<organism evidence="11 12">
    <name type="scientific">Naegleria fowleri</name>
    <name type="common">Brain eating amoeba</name>
    <dbReference type="NCBI Taxonomy" id="5763"/>
    <lineage>
        <taxon>Eukaryota</taxon>
        <taxon>Discoba</taxon>
        <taxon>Heterolobosea</taxon>
        <taxon>Tetramitia</taxon>
        <taxon>Eutetramitia</taxon>
        <taxon>Vahlkampfiidae</taxon>
        <taxon>Naegleria</taxon>
    </lineage>
</organism>
<dbReference type="InterPro" id="IPR043472">
    <property type="entry name" value="Macro_dom-like"/>
</dbReference>
<dbReference type="GO" id="GO:0005524">
    <property type="term" value="F:ATP binding"/>
    <property type="evidence" value="ECO:0007669"/>
    <property type="project" value="UniProtKB-KW"/>
</dbReference>
<dbReference type="Pfam" id="PF01661">
    <property type="entry name" value="Macro"/>
    <property type="match status" value="1"/>
</dbReference>
<dbReference type="CDD" id="cd18793">
    <property type="entry name" value="SF2_C_SNF"/>
    <property type="match status" value="1"/>
</dbReference>
<evidence type="ECO:0000313" key="12">
    <source>
        <dbReference type="Proteomes" id="UP000444721"/>
    </source>
</evidence>
<feature type="compositionally biased region" description="Polar residues" evidence="7">
    <location>
        <begin position="1020"/>
        <end position="1043"/>
    </location>
</feature>
<feature type="region of interest" description="Disordered" evidence="7">
    <location>
        <begin position="1011"/>
        <end position="1048"/>
    </location>
</feature>
<evidence type="ECO:0000313" key="11">
    <source>
        <dbReference type="EMBL" id="KAF0980027.1"/>
    </source>
</evidence>
<dbReference type="GO" id="GO:0006281">
    <property type="term" value="P:DNA repair"/>
    <property type="evidence" value="ECO:0007669"/>
    <property type="project" value="InterPro"/>
</dbReference>
<dbReference type="Proteomes" id="UP000444721">
    <property type="component" value="Unassembled WGS sequence"/>
</dbReference>
<feature type="domain" description="Macro" evidence="8">
    <location>
        <begin position="829"/>
        <end position="1004"/>
    </location>
</feature>
<sequence length="1145" mass="129996">MPKDKFLISESGDDETSTPRERVSDHDDDGEGSSEITTSENDDDESNVSWIDSSSSEEESFKKKKKKKRKLKEMKLKNKTLDFSLFMSRITNLKIDYQCFNDLKLTQNNPAPKYMLDSCKLKNHQWEGVSWLKSLLIDHETSGILGDDMGLGKTVQVIAFIAYVMELTDASPNIERKPFLIVTPLSLVENWCLEFKKFGGDNIKILRYIGTQEERSKLQTNVEGDFENSGNVPFDVVVTSYEMILNDENFLGQFNYKLLCIDEAHRLKNPKSQLYKMLQQVYNWERAILMSGTPLMNSMHELWALLHFAAPQFFDHDYDTFESWFPQQCFLSKSRLKKSVSATQPSLDESDDVLSVDADQVRKNFHLMLKPFLLRRTKNQVLKDDLPPKKEHIIYTRLTSMQKKYYKSFLLKDRQTIGKKNVKGLNNILMSLRKCCNHPYLFEGAEPEPFVEGEHIVNNSGKMIILDKLLKKLKKEGHRLLIFSQMTSMLDILQDYFHFRKWNYERLDGSVRGEERFNAIANFSDNDVFAFLLSTRAGGVGLNLTSADTVIFTDMDMNPQLDFQAQSRCHRIGQDKPVSVYRLVTENTVEEVILRRSMKKITLSVNTVDTASAASNSFESNSDDKLSTDTIIEMLTFGLHKIMNSSSTEDDHDVDQALLELSIDDLLDDKNSAHSSGRLSLTLDEAAESFNNNGETNTESIYMYEGVDYQQKPSKIISSKPIGETQTNEKDVQVLKNILEEVGLDLSQLTSAQSTDRKGGKKTCAKKRKKEVISSSSSSEDNNLLQSYSSGKDEEKSIPISRRTRSATKKSRKKRKVQNEEDEKFNQEDEEPTSPTLNSNEIHYVKGDVTSPERYESSGARFIINCISDFGQYPTAGISKQIITKYSDKPKVIYENAIEQGEISLGDAQLIPLKKSKHGSTYVVNVIAQHYEKSKGHGPLLTNALEVALHKVAYAAVTNNATVHMPRIGFGLQGFDWYSTERILKKCLLKAGIKTFVYYFDRNANSNNLKQPKKVLLPSTKRQTSAPVTPPLDNSPSPQQPASNKALDAKDDPLESLNIYLYGMENKNDKKLKRLITINGGIVVNSVTNLDMIIVSHPFSLATNDSNVIKDEEIEDQETVQLKEYIKQHPLCQVVTVSDIMAMIQ</sequence>
<evidence type="ECO:0000256" key="3">
    <source>
        <dbReference type="ARBA" id="ARBA00022741"/>
    </source>
</evidence>
<dbReference type="InterPro" id="IPR000330">
    <property type="entry name" value="SNF2_N"/>
</dbReference>
<proteinExistence type="inferred from homology"/>
<evidence type="ECO:0000256" key="6">
    <source>
        <dbReference type="ARBA" id="ARBA00023242"/>
    </source>
</evidence>
<dbReference type="SMART" id="SM00487">
    <property type="entry name" value="DEXDc"/>
    <property type="match status" value="1"/>
</dbReference>
<dbReference type="InterPro" id="IPR027417">
    <property type="entry name" value="P-loop_NTPase"/>
</dbReference>
<feature type="domain" description="Helicase C-terminal" evidence="10">
    <location>
        <begin position="465"/>
        <end position="616"/>
    </location>
</feature>
<dbReference type="GO" id="GO:0005634">
    <property type="term" value="C:nucleus"/>
    <property type="evidence" value="ECO:0007669"/>
    <property type="project" value="UniProtKB-SubCell"/>
</dbReference>
<evidence type="ECO:0000259" key="8">
    <source>
        <dbReference type="PROSITE" id="PS51154"/>
    </source>
</evidence>
<feature type="region of interest" description="Disordered" evidence="7">
    <location>
        <begin position="751"/>
        <end position="844"/>
    </location>
</feature>
<dbReference type="OrthoDB" id="448448at2759"/>
<dbReference type="Gene3D" id="3.40.50.10810">
    <property type="entry name" value="Tandem AAA-ATPase domain"/>
    <property type="match status" value="1"/>
</dbReference>
<dbReference type="SUPFAM" id="SSF52113">
    <property type="entry name" value="BRCT domain"/>
    <property type="match status" value="1"/>
</dbReference>
<dbReference type="PROSITE" id="PS51154">
    <property type="entry name" value="MACRO"/>
    <property type="match status" value="1"/>
</dbReference>
<feature type="domain" description="Helicase ATP-binding" evidence="9">
    <location>
        <begin position="134"/>
        <end position="312"/>
    </location>
</feature>
<dbReference type="GeneID" id="68108398"/>
<evidence type="ECO:0000259" key="10">
    <source>
        <dbReference type="PROSITE" id="PS51194"/>
    </source>
</evidence>
<dbReference type="InterPro" id="IPR001650">
    <property type="entry name" value="Helicase_C-like"/>
</dbReference>
<keyword evidence="4" id="KW-0378">Hydrolase</keyword>
<comment type="subcellular location">
    <subcellularLocation>
        <location evidence="1">Nucleus</location>
    </subcellularLocation>
</comment>
<dbReference type="InterPro" id="IPR031053">
    <property type="entry name" value="ALC1"/>
</dbReference>
<feature type="compositionally biased region" description="Acidic residues" evidence="7">
    <location>
        <begin position="820"/>
        <end position="832"/>
    </location>
</feature>
<accession>A0A6A5BS68</accession>
<dbReference type="PROSITE" id="PS51192">
    <property type="entry name" value="HELICASE_ATP_BIND_1"/>
    <property type="match status" value="1"/>
</dbReference>
<dbReference type="InterPro" id="IPR014001">
    <property type="entry name" value="Helicase_ATP-bd"/>
</dbReference>
<dbReference type="InterPro" id="IPR002589">
    <property type="entry name" value="Macro_dom"/>
</dbReference>
<reference evidence="11 12" key="1">
    <citation type="journal article" date="2019" name="Sci. Rep.">
        <title>Nanopore sequencing improves the draft genome of the human pathogenic amoeba Naegleria fowleri.</title>
        <authorList>
            <person name="Liechti N."/>
            <person name="Schurch N."/>
            <person name="Bruggmann R."/>
            <person name="Wittwer M."/>
        </authorList>
    </citation>
    <scope>NUCLEOTIDE SEQUENCE [LARGE SCALE GENOMIC DNA]</scope>
    <source>
        <strain evidence="11 12">ATCC 30894</strain>
    </source>
</reference>
<dbReference type="OMA" id="WQNELFR"/>
<evidence type="ECO:0000256" key="5">
    <source>
        <dbReference type="ARBA" id="ARBA00022840"/>
    </source>
</evidence>
<evidence type="ECO:0000256" key="1">
    <source>
        <dbReference type="ARBA" id="ARBA00004123"/>
    </source>
</evidence>
<evidence type="ECO:0000256" key="2">
    <source>
        <dbReference type="ARBA" id="ARBA00007025"/>
    </source>
</evidence>
<evidence type="ECO:0000256" key="4">
    <source>
        <dbReference type="ARBA" id="ARBA00022801"/>
    </source>
</evidence>
<name>A0A6A5BS68_NAEFO</name>
<feature type="compositionally biased region" description="Basic residues" evidence="7">
    <location>
        <begin position="759"/>
        <end position="770"/>
    </location>
</feature>
<dbReference type="RefSeq" id="XP_044564740.1">
    <property type="nucleotide sequence ID" value="XM_044702249.1"/>
</dbReference>
<dbReference type="VEuPathDB" id="AmoebaDB:NF0108170"/>
<comment type="similarity">
    <text evidence="2">Belongs to the SNF2/RAD54 helicase family.</text>
</comment>
<dbReference type="SUPFAM" id="SSF52540">
    <property type="entry name" value="P-loop containing nucleoside triphosphate hydrolases"/>
    <property type="match status" value="2"/>
</dbReference>
<comment type="caution">
    <text evidence="11">The sequence shown here is derived from an EMBL/GenBank/DDBJ whole genome shotgun (WGS) entry which is preliminary data.</text>
</comment>
<dbReference type="GO" id="GO:0003678">
    <property type="term" value="F:DNA helicase activity"/>
    <property type="evidence" value="ECO:0007669"/>
    <property type="project" value="InterPro"/>
</dbReference>
<protein>
    <recommendedName>
        <fullName evidence="13">Helicase</fullName>
    </recommendedName>
</protein>
<keyword evidence="3" id="KW-0547">Nucleotide-binding</keyword>
<dbReference type="EMBL" id="VFQX01000022">
    <property type="protein sequence ID" value="KAF0980027.1"/>
    <property type="molecule type" value="Genomic_DNA"/>
</dbReference>
<dbReference type="Pfam" id="PF00176">
    <property type="entry name" value="SNF2-rel_dom"/>
    <property type="match status" value="1"/>
</dbReference>
<evidence type="ECO:0000259" key="9">
    <source>
        <dbReference type="PROSITE" id="PS51192"/>
    </source>
</evidence>
<dbReference type="VEuPathDB" id="AmoebaDB:FDP41_001180"/>
<dbReference type="InterPro" id="IPR038718">
    <property type="entry name" value="SNF2-like_sf"/>
</dbReference>
<dbReference type="GO" id="GO:0006338">
    <property type="term" value="P:chromatin remodeling"/>
    <property type="evidence" value="ECO:0007669"/>
    <property type="project" value="InterPro"/>
</dbReference>
<dbReference type="GO" id="GO:0016787">
    <property type="term" value="F:hydrolase activity"/>
    <property type="evidence" value="ECO:0007669"/>
    <property type="project" value="UniProtKB-KW"/>
</dbReference>
<feature type="compositionally biased region" description="Polar residues" evidence="7">
    <location>
        <begin position="780"/>
        <end position="790"/>
    </location>
</feature>
<keyword evidence="6" id="KW-0539">Nucleus</keyword>
<dbReference type="Gene3D" id="3.40.220.10">
    <property type="entry name" value="Leucine Aminopeptidase, subunit E, domain 1"/>
    <property type="match status" value="1"/>
</dbReference>
<dbReference type="VEuPathDB" id="AmoebaDB:NfTy_048790"/>
<gene>
    <name evidence="11" type="ORF">FDP41_001180</name>
</gene>
<dbReference type="InterPro" id="IPR036420">
    <property type="entry name" value="BRCT_dom_sf"/>
</dbReference>
<dbReference type="PANTHER" id="PTHR47157">
    <property type="entry name" value="CHROMODOMAIN-HELICASE-DNA-BINDING PROTEIN 1-LIKE"/>
    <property type="match status" value="1"/>
</dbReference>
<dbReference type="PANTHER" id="PTHR47157:SF1">
    <property type="entry name" value="CHROMODOMAIN-HELICASE-DNA-BINDING PROTEIN 1-LIKE"/>
    <property type="match status" value="1"/>
</dbReference>
<keyword evidence="5" id="KW-0067">ATP-binding</keyword>
<dbReference type="AlphaFoldDB" id="A0A6A5BS68"/>
<evidence type="ECO:0008006" key="13">
    <source>
        <dbReference type="Google" id="ProtNLM"/>
    </source>
</evidence>
<dbReference type="InterPro" id="IPR049730">
    <property type="entry name" value="SNF2/RAD54-like_C"/>
</dbReference>
<evidence type="ECO:0000256" key="7">
    <source>
        <dbReference type="SAM" id="MobiDB-lite"/>
    </source>
</evidence>
<feature type="region of interest" description="Disordered" evidence="7">
    <location>
        <begin position="1"/>
        <end position="64"/>
    </location>
</feature>
<dbReference type="SMART" id="SM00490">
    <property type="entry name" value="HELICc"/>
    <property type="match status" value="1"/>
</dbReference>
<keyword evidence="12" id="KW-1185">Reference proteome</keyword>
<dbReference type="SUPFAM" id="SSF52949">
    <property type="entry name" value="Macro domain-like"/>
    <property type="match status" value="1"/>
</dbReference>
<dbReference type="Pfam" id="PF00271">
    <property type="entry name" value="Helicase_C"/>
    <property type="match status" value="1"/>
</dbReference>
<feature type="compositionally biased region" description="Basic residues" evidence="7">
    <location>
        <begin position="802"/>
        <end position="816"/>
    </location>
</feature>
<dbReference type="Gene3D" id="3.40.50.300">
    <property type="entry name" value="P-loop containing nucleotide triphosphate hydrolases"/>
    <property type="match status" value="1"/>
</dbReference>
<dbReference type="PROSITE" id="PS51194">
    <property type="entry name" value="HELICASE_CTER"/>
    <property type="match status" value="1"/>
</dbReference>